<gene>
    <name evidence="1" type="ORF">SAMN05660330_03694</name>
</gene>
<name>A0A1H0URX6_9BACT</name>
<accession>A0A1H0URX6</accession>
<proteinExistence type="predicted"/>
<protein>
    <submittedName>
        <fullName evidence="1">Uncharacterized protein</fullName>
    </submittedName>
</protein>
<dbReference type="RefSeq" id="WP_092225532.1">
    <property type="nucleotide sequence ID" value="NZ_FNJI01000035.1"/>
</dbReference>
<dbReference type="OrthoDB" id="8218035at2"/>
<evidence type="ECO:0000313" key="2">
    <source>
        <dbReference type="Proteomes" id="UP000199073"/>
    </source>
</evidence>
<dbReference type="STRING" id="91360.SAMN05660330_03694"/>
<organism evidence="1 2">
    <name type="scientific">Desulforhopalus singaporensis</name>
    <dbReference type="NCBI Taxonomy" id="91360"/>
    <lineage>
        <taxon>Bacteria</taxon>
        <taxon>Pseudomonadati</taxon>
        <taxon>Thermodesulfobacteriota</taxon>
        <taxon>Desulfobulbia</taxon>
        <taxon>Desulfobulbales</taxon>
        <taxon>Desulfocapsaceae</taxon>
        <taxon>Desulforhopalus</taxon>
    </lineage>
</organism>
<evidence type="ECO:0000313" key="1">
    <source>
        <dbReference type="EMBL" id="SDP68880.1"/>
    </source>
</evidence>
<reference evidence="1 2" key="1">
    <citation type="submission" date="2016-10" db="EMBL/GenBank/DDBJ databases">
        <authorList>
            <person name="de Groot N.N."/>
        </authorList>
    </citation>
    <scope>NUCLEOTIDE SEQUENCE [LARGE SCALE GENOMIC DNA]</scope>
    <source>
        <strain evidence="1 2">DSM 12130</strain>
    </source>
</reference>
<dbReference type="AlphaFoldDB" id="A0A1H0URX6"/>
<keyword evidence="2" id="KW-1185">Reference proteome</keyword>
<dbReference type="Proteomes" id="UP000199073">
    <property type="component" value="Unassembled WGS sequence"/>
</dbReference>
<dbReference type="EMBL" id="FNJI01000035">
    <property type="protein sequence ID" value="SDP68880.1"/>
    <property type="molecule type" value="Genomic_DNA"/>
</dbReference>
<sequence length="174" mass="19304">MKKSILSRLDQWNPVSIRPDNGTMDGAGIVLNQKRGYVCSVDRGQNLLTKVIETSLDTDLLRAGDESCFSVIPSQIFKGNSQTPVVHHLVLSTRSFATVDEVRSQLDGIIYKEMKDFSVSQGMNFDPAFSDHSLCKMTVIVCKCESGNISVPVIELDAPVIKHRLVQEVRKHSV</sequence>